<evidence type="ECO:0000313" key="2">
    <source>
        <dbReference type="Proteomes" id="UP000035720"/>
    </source>
</evidence>
<dbReference type="AlphaFoldDB" id="A0A077M9L4"/>
<gene>
    <name evidence="1" type="ORF">BN13_1050008</name>
</gene>
<dbReference type="Proteomes" id="UP000035720">
    <property type="component" value="Unassembled WGS sequence"/>
</dbReference>
<keyword evidence="2" id="KW-1185">Reference proteome</keyword>
<accession>A0A077M9L4</accession>
<evidence type="ECO:0000313" key="1">
    <source>
        <dbReference type="EMBL" id="CCI51472.1"/>
    </source>
</evidence>
<sequence>MNVAIVVSRFMGFRLLARYVEPGQPALRTAFLGGGQDSVTRTR</sequence>
<organism evidence="1 2">
    <name type="scientific">Nostocoides jenkinsii Ben 74</name>
    <dbReference type="NCBI Taxonomy" id="1193518"/>
    <lineage>
        <taxon>Bacteria</taxon>
        <taxon>Bacillati</taxon>
        <taxon>Actinomycetota</taxon>
        <taxon>Actinomycetes</taxon>
        <taxon>Micrococcales</taxon>
        <taxon>Intrasporangiaceae</taxon>
        <taxon>Nostocoides</taxon>
    </lineage>
</organism>
<comment type="caution">
    <text evidence="1">The sequence shown here is derived from an EMBL/GenBank/DDBJ whole genome shotgun (WGS) entry which is preliminary data.</text>
</comment>
<dbReference type="EMBL" id="CAJC01000008">
    <property type="protein sequence ID" value="CCI51472.1"/>
    <property type="molecule type" value="Genomic_DNA"/>
</dbReference>
<name>A0A077M9L4_9MICO</name>
<protein>
    <submittedName>
        <fullName evidence="1">Uncharacterized protein</fullName>
    </submittedName>
</protein>
<reference evidence="1 2" key="1">
    <citation type="journal article" date="2013" name="ISME J.">
        <title>A metabolic model for members of the genus Tetrasphaera involved in enhanced biological phosphorus removal.</title>
        <authorList>
            <person name="Kristiansen R."/>
            <person name="Nguyen H.T.T."/>
            <person name="Saunders A.M."/>
            <person name="Nielsen J.L."/>
            <person name="Wimmer R."/>
            <person name="Le V.Q."/>
            <person name="McIlroy S.J."/>
            <person name="Petrovski S."/>
            <person name="Seviour R.J."/>
            <person name="Calteau A."/>
            <person name="Nielsen K.L."/>
            <person name="Nielsen P.H."/>
        </authorList>
    </citation>
    <scope>NUCLEOTIDE SEQUENCE [LARGE SCALE GENOMIC DNA]</scope>
    <source>
        <strain evidence="1 2">Ben 74</strain>
    </source>
</reference>
<proteinExistence type="predicted"/>